<accession>A0A8H6MU96</accession>
<evidence type="ECO:0000313" key="3">
    <source>
        <dbReference type="Proteomes" id="UP000654918"/>
    </source>
</evidence>
<evidence type="ECO:0000313" key="2">
    <source>
        <dbReference type="EMBL" id="KAF6808396.1"/>
    </source>
</evidence>
<name>A0A8H6MU96_9PEZI</name>
<feature type="compositionally biased region" description="Polar residues" evidence="1">
    <location>
        <begin position="314"/>
        <end position="324"/>
    </location>
</feature>
<dbReference type="AlphaFoldDB" id="A0A8H6MU96"/>
<comment type="caution">
    <text evidence="2">The sequence shown here is derived from an EMBL/GenBank/DDBJ whole genome shotgun (WGS) entry which is preliminary data.</text>
</comment>
<proteinExistence type="predicted"/>
<feature type="region of interest" description="Disordered" evidence="1">
    <location>
        <begin position="516"/>
        <end position="547"/>
    </location>
</feature>
<gene>
    <name evidence="2" type="ORF">CPLU01_15677</name>
</gene>
<sequence>MGDVEPEVHVVADPHVIAAAGSWYRDTVPTSTRRRYPQPKPKPKPDLRVLARINPVAIEKVHRTAPHSIRLAIGQKLSLPDGGSPQVYRTKTGLALVPTNKEARDALMERSQDLRACLRADIIEPAEKWFRYLVPDCPAGFRDLTGARIPLESQIRPEVKEKTGRDLRDWRITKAGLNPATDSASIIVSFLEPVPEGFRLFGQSGPARLLAQRKRAVALHDPGCQGYHDSRFCRRNPRYGHCGSPDCTSVGGSEQCPEAPRCANCWGPHPAKAPECPARPQAGGNSGRPLTKRELQRIRKAGAAASAASQAAQTGRSPSPTGSVRDTIIVVDAQHLPTRPLRGPTWSRVMRETGRPLGGDGGGKSSPAHTALLQGASEHLADVILVQAAGPAGRGKAKAVGWWSPDCKGTRDRMLEARRARFGVQHPACLRDDCRYCPEVEQARRDFLTAVRAGKRAFWRGKIEGALAAPDLYKITRWRTSGPGLRSPPLRTVGGLVDGPEDKAQLLRKEILDRYSDSDDLPSPEAVLTVSGPPLPWDPKVSAGEAL</sequence>
<protein>
    <submittedName>
        <fullName evidence="2">Uncharacterized protein</fullName>
    </submittedName>
</protein>
<feature type="region of interest" description="Disordered" evidence="1">
    <location>
        <begin position="299"/>
        <end position="324"/>
    </location>
</feature>
<dbReference type="EMBL" id="WIGO01000581">
    <property type="protein sequence ID" value="KAF6808396.1"/>
    <property type="molecule type" value="Genomic_DNA"/>
</dbReference>
<keyword evidence="3" id="KW-1185">Reference proteome</keyword>
<evidence type="ECO:0000256" key="1">
    <source>
        <dbReference type="SAM" id="MobiDB-lite"/>
    </source>
</evidence>
<organism evidence="2 3">
    <name type="scientific">Colletotrichum plurivorum</name>
    <dbReference type="NCBI Taxonomy" id="2175906"/>
    <lineage>
        <taxon>Eukaryota</taxon>
        <taxon>Fungi</taxon>
        <taxon>Dikarya</taxon>
        <taxon>Ascomycota</taxon>
        <taxon>Pezizomycotina</taxon>
        <taxon>Sordariomycetes</taxon>
        <taxon>Hypocreomycetidae</taxon>
        <taxon>Glomerellales</taxon>
        <taxon>Glomerellaceae</taxon>
        <taxon>Colletotrichum</taxon>
        <taxon>Colletotrichum orchidearum species complex</taxon>
    </lineage>
</organism>
<dbReference type="Proteomes" id="UP000654918">
    <property type="component" value="Unassembled WGS sequence"/>
</dbReference>
<feature type="compositionally biased region" description="Low complexity" evidence="1">
    <location>
        <begin position="301"/>
        <end position="313"/>
    </location>
</feature>
<reference evidence="2" key="1">
    <citation type="journal article" date="2020" name="Phytopathology">
        <title>Genome Sequence Resources of Colletotrichum truncatum, C. plurivorum, C. musicola, and C. sojae: Four Species Pathogenic to Soybean (Glycine max).</title>
        <authorList>
            <person name="Rogerio F."/>
            <person name="Boufleur T.R."/>
            <person name="Ciampi-Guillardi M."/>
            <person name="Sukno S.A."/>
            <person name="Thon M.R."/>
            <person name="Massola Junior N.S."/>
            <person name="Baroncelli R."/>
        </authorList>
    </citation>
    <scope>NUCLEOTIDE SEQUENCE</scope>
    <source>
        <strain evidence="2">LFN00145</strain>
    </source>
</reference>